<feature type="transmembrane region" description="Helical" evidence="7">
    <location>
        <begin position="418"/>
        <end position="436"/>
    </location>
</feature>
<keyword evidence="6 7" id="KW-0472">Membrane</keyword>
<keyword evidence="5 7" id="KW-1133">Transmembrane helix</keyword>
<dbReference type="PROSITE" id="PS50850">
    <property type="entry name" value="MFS"/>
    <property type="match status" value="1"/>
</dbReference>
<keyword evidence="2" id="KW-0813">Transport</keyword>
<feature type="transmembrane region" description="Helical" evidence="7">
    <location>
        <begin position="28"/>
        <end position="46"/>
    </location>
</feature>
<dbReference type="Gene3D" id="1.20.1250.20">
    <property type="entry name" value="MFS general substrate transporter like domains"/>
    <property type="match status" value="2"/>
</dbReference>
<dbReference type="eggNOG" id="COG2271">
    <property type="taxonomic scope" value="Bacteria"/>
</dbReference>
<dbReference type="AlphaFoldDB" id="A0A2C9EI28"/>
<evidence type="ECO:0000256" key="3">
    <source>
        <dbReference type="ARBA" id="ARBA00022692"/>
    </source>
</evidence>
<feature type="transmembrane region" description="Helical" evidence="7">
    <location>
        <begin position="66"/>
        <end position="86"/>
    </location>
</feature>
<dbReference type="RefSeq" id="WP_015634534.1">
    <property type="nucleotide sequence ID" value="NC_021237.1"/>
</dbReference>
<feature type="transmembrane region" description="Helical" evidence="7">
    <location>
        <begin position="325"/>
        <end position="344"/>
    </location>
</feature>
<feature type="transmembrane region" description="Helical" evidence="7">
    <location>
        <begin position="292"/>
        <end position="313"/>
    </location>
</feature>
<dbReference type="GO" id="GO:0022857">
    <property type="term" value="F:transmembrane transporter activity"/>
    <property type="evidence" value="ECO:0007669"/>
    <property type="project" value="InterPro"/>
</dbReference>
<feature type="transmembrane region" description="Helical" evidence="7">
    <location>
        <begin position="191"/>
        <end position="213"/>
    </location>
</feature>
<dbReference type="GO" id="GO:0016020">
    <property type="term" value="C:membrane"/>
    <property type="evidence" value="ECO:0007669"/>
    <property type="project" value="UniProtKB-SubCell"/>
</dbReference>
<evidence type="ECO:0000259" key="8">
    <source>
        <dbReference type="PROSITE" id="PS50850"/>
    </source>
</evidence>
<dbReference type="HOGENOM" id="CLU_001265_0_0_6"/>
<dbReference type="SUPFAM" id="SSF103473">
    <property type="entry name" value="MFS general substrate transporter"/>
    <property type="match status" value="1"/>
</dbReference>
<feature type="domain" description="Major facilitator superfamily (MFS) profile" evidence="8">
    <location>
        <begin position="32"/>
        <end position="440"/>
    </location>
</feature>
<evidence type="ECO:0000256" key="5">
    <source>
        <dbReference type="ARBA" id="ARBA00022989"/>
    </source>
</evidence>
<comment type="subcellular location">
    <subcellularLocation>
        <location evidence="1">Membrane</location>
        <topology evidence="1">Multi-pass membrane protein</topology>
    </subcellularLocation>
</comment>
<dbReference type="FunFam" id="1.20.1250.20:FF:000018">
    <property type="entry name" value="MFS transporter permease"/>
    <property type="match status" value="1"/>
</dbReference>
<dbReference type="InterPro" id="IPR011701">
    <property type="entry name" value="MFS"/>
</dbReference>
<protein>
    <submittedName>
        <fullName evidence="9">Putative tartrate transporter TtuB</fullName>
    </submittedName>
</protein>
<evidence type="ECO:0000313" key="9">
    <source>
        <dbReference type="EMBL" id="AGL83300.1"/>
    </source>
</evidence>
<dbReference type="KEGG" id="pprc:PFLCHA0_c15120"/>
<name>A0A2C9EI28_PSEPH</name>
<dbReference type="GeneID" id="57474495"/>
<dbReference type="InterPro" id="IPR020846">
    <property type="entry name" value="MFS_dom"/>
</dbReference>
<feature type="transmembrane region" description="Helical" evidence="7">
    <location>
        <begin position="156"/>
        <end position="179"/>
    </location>
</feature>
<evidence type="ECO:0000256" key="4">
    <source>
        <dbReference type="ARBA" id="ARBA00022797"/>
    </source>
</evidence>
<dbReference type="CDD" id="cd17319">
    <property type="entry name" value="MFS_ExuT_GudP_like"/>
    <property type="match status" value="1"/>
</dbReference>
<gene>
    <name evidence="9" type="primary">ttuB1</name>
    <name evidence="9" type="ORF">PFLCHA0_c15120</name>
</gene>
<dbReference type="Proteomes" id="UP000013940">
    <property type="component" value="Chromosome"/>
</dbReference>
<evidence type="ECO:0000313" key="10">
    <source>
        <dbReference type="Proteomes" id="UP000013940"/>
    </source>
</evidence>
<feature type="transmembrane region" description="Helical" evidence="7">
    <location>
        <begin position="98"/>
        <end position="117"/>
    </location>
</feature>
<keyword evidence="4" id="KW-0058">Aromatic hydrocarbons catabolism</keyword>
<organism evidence="9 10">
    <name type="scientific">Pseudomonas protegens (strain DSM 19095 / LMG 27888 / CFBP 6595 / CHA0)</name>
    <dbReference type="NCBI Taxonomy" id="1124983"/>
    <lineage>
        <taxon>Bacteria</taxon>
        <taxon>Pseudomonadati</taxon>
        <taxon>Pseudomonadota</taxon>
        <taxon>Gammaproteobacteria</taxon>
        <taxon>Pseudomonadales</taxon>
        <taxon>Pseudomonadaceae</taxon>
        <taxon>Pseudomonas</taxon>
    </lineage>
</organism>
<dbReference type="InterPro" id="IPR036259">
    <property type="entry name" value="MFS_trans_sf"/>
</dbReference>
<evidence type="ECO:0000256" key="1">
    <source>
        <dbReference type="ARBA" id="ARBA00004141"/>
    </source>
</evidence>
<proteinExistence type="predicted"/>
<keyword evidence="3 7" id="KW-0812">Transmembrane</keyword>
<feature type="transmembrane region" description="Helical" evidence="7">
    <location>
        <begin position="379"/>
        <end position="398"/>
    </location>
</feature>
<sequence length="451" mass="49364">MTTTTITVQDPHASPEHARQLDTLYARIRWRLLPLLMLCYMVAFLDRVNIGYAQLQMKQTLPFGDAVYGLGAGIFFIGYFIFEVPSNLMLKRSGVRKTLLRIMFCWGLVAAAMMFVSTPMQFYVLRFLLGAFEAGFFPGVILYFTYWFPAPRRGQVIAIFMTAAAVAGLIAGPVSGSILKYLDGAVGLHGWQWMFMIQGLPASVLGVVAFFYLQDSPARARWLSPGEQRLLDADMARDLANARDKSQDSLAQMFRDPRIYLLSTAYFMFLGATYMLVFWMPSLIQGWGSKDLLQVGLITAIPNIVGIVGMVLIGQHSDKHRERRWHFVGCMAIAVFGLAVTTLLNGHLLLSVTALGFAYVGIKAGTPIFFALVSEYLSVAATAGGIAFISSLGNLGPAVTPWLNGVINSHTGGHVSSMYLGIVMYLLAGGLVLVTARIARVPEVAAVVAES</sequence>
<evidence type="ECO:0000256" key="6">
    <source>
        <dbReference type="ARBA" id="ARBA00023136"/>
    </source>
</evidence>
<accession>A0A2C9EI28</accession>
<feature type="transmembrane region" description="Helical" evidence="7">
    <location>
        <begin position="259"/>
        <end position="280"/>
    </location>
</feature>
<reference evidence="10" key="1">
    <citation type="journal article" date="2014" name="Genome Announc.">
        <title>Full-genome sequence of the plant growth-promoting bacterium Pseudomonas protegens CHA0.</title>
        <authorList>
            <person name="Jousset A."/>
            <person name="Schuldes J."/>
            <person name="Keel C."/>
            <person name="Maurhofer M."/>
            <person name="Daniel R."/>
            <person name="Scheu S."/>
            <person name="Thuermer A."/>
        </authorList>
    </citation>
    <scope>NUCLEOTIDE SEQUENCE [LARGE SCALE GENOMIC DNA]</scope>
    <source>
        <strain evidence="10">DSM 19095 / LMG 27888 / CFBP 6595 / CHA0</strain>
    </source>
</reference>
<feature type="transmembrane region" description="Helical" evidence="7">
    <location>
        <begin position="350"/>
        <end position="372"/>
    </location>
</feature>
<dbReference type="Pfam" id="PF07690">
    <property type="entry name" value="MFS_1"/>
    <property type="match status" value="1"/>
</dbReference>
<dbReference type="PANTHER" id="PTHR43791:SF36">
    <property type="entry name" value="TRANSPORTER, PUTATIVE (AFU_ORTHOLOGUE AFUA_6G08340)-RELATED"/>
    <property type="match status" value="1"/>
</dbReference>
<evidence type="ECO:0000256" key="2">
    <source>
        <dbReference type="ARBA" id="ARBA00022448"/>
    </source>
</evidence>
<dbReference type="PANTHER" id="PTHR43791">
    <property type="entry name" value="PERMEASE-RELATED"/>
    <property type="match status" value="1"/>
</dbReference>
<feature type="transmembrane region" description="Helical" evidence="7">
    <location>
        <begin position="123"/>
        <end position="144"/>
    </location>
</feature>
<dbReference type="EMBL" id="CP003190">
    <property type="protein sequence ID" value="AGL83300.1"/>
    <property type="molecule type" value="Genomic_DNA"/>
</dbReference>
<evidence type="ECO:0000256" key="7">
    <source>
        <dbReference type="SAM" id="Phobius"/>
    </source>
</evidence>